<dbReference type="InterPro" id="IPR010982">
    <property type="entry name" value="Lambda_DNA-bd_dom_sf"/>
</dbReference>
<dbReference type="Gene3D" id="3.40.50.2300">
    <property type="match status" value="2"/>
</dbReference>
<keyword evidence="2 5" id="KW-0238">DNA-binding</keyword>
<dbReference type="InterPro" id="IPR028082">
    <property type="entry name" value="Peripla_BP_I"/>
</dbReference>
<evidence type="ECO:0000256" key="1">
    <source>
        <dbReference type="ARBA" id="ARBA00023015"/>
    </source>
</evidence>
<dbReference type="InterPro" id="IPR046335">
    <property type="entry name" value="LacI/GalR-like_sensor"/>
</dbReference>
<feature type="domain" description="HTH lacI-type" evidence="4">
    <location>
        <begin position="5"/>
        <end position="59"/>
    </location>
</feature>
<evidence type="ECO:0000259" key="4">
    <source>
        <dbReference type="PROSITE" id="PS50932"/>
    </source>
</evidence>
<dbReference type="CDD" id="cd01392">
    <property type="entry name" value="HTH_LacI"/>
    <property type="match status" value="1"/>
</dbReference>
<reference evidence="5 6" key="1">
    <citation type="submission" date="2023-07" db="EMBL/GenBank/DDBJ databases">
        <title>Sequencing the genomes of 1000 actinobacteria strains.</title>
        <authorList>
            <person name="Klenk H.-P."/>
        </authorList>
    </citation>
    <scope>NUCLEOTIDE SEQUENCE [LARGE SCALE GENOMIC DNA]</scope>
    <source>
        <strain evidence="5 6">DSM 44508</strain>
    </source>
</reference>
<organism evidence="5 6">
    <name type="scientific">Corynebacterium felinum</name>
    <dbReference type="NCBI Taxonomy" id="131318"/>
    <lineage>
        <taxon>Bacteria</taxon>
        <taxon>Bacillati</taxon>
        <taxon>Actinomycetota</taxon>
        <taxon>Actinomycetes</taxon>
        <taxon>Mycobacteriales</taxon>
        <taxon>Corynebacteriaceae</taxon>
        <taxon>Corynebacterium</taxon>
    </lineage>
</organism>
<dbReference type="SMART" id="SM00354">
    <property type="entry name" value="HTH_LACI"/>
    <property type="match status" value="1"/>
</dbReference>
<dbReference type="Gene3D" id="1.10.260.40">
    <property type="entry name" value="lambda repressor-like DNA-binding domains"/>
    <property type="match status" value="1"/>
</dbReference>
<gene>
    <name evidence="5" type="ORF">J2S37_001192</name>
</gene>
<proteinExistence type="predicted"/>
<keyword evidence="6" id="KW-1185">Reference proteome</keyword>
<name>A0ABU2B7S2_9CORY</name>
<keyword evidence="3" id="KW-0804">Transcription</keyword>
<sequence length="338" mass="35928">MADRVLMADVAQLAGVSLQTVSRVVNGSTLVTEATKTKVMDAINTLGYRPNLAARNLAASQSKAVGVLLTGDVDHGMSSAFRAVEHAAREQGYYLCVATAEDPKRYEVALEQLVGQAVAGCIVLARSADVLDALDTYAPSLPTCLVFTDHDPGDNTAVVAVDQKNGIRNLIDHLTDLNRTRLCHITGDMSWDDALARREAFVDYCQEIGTDFQVVTGYGWSAQAGYDAALALLDDAGASVDKQRPDAIVAANDNLALGVIRCLHERGLRIPEDIAVTGFDDSPLSAWTTPSLTTVTQDFTAIGSAALQALMELLEGKPGPKVILTPELVVRESTAGKT</sequence>
<dbReference type="GO" id="GO:0003677">
    <property type="term" value="F:DNA binding"/>
    <property type="evidence" value="ECO:0007669"/>
    <property type="project" value="UniProtKB-KW"/>
</dbReference>
<dbReference type="PANTHER" id="PTHR30146:SF109">
    <property type="entry name" value="HTH-TYPE TRANSCRIPTIONAL REGULATOR GALS"/>
    <property type="match status" value="1"/>
</dbReference>
<dbReference type="CDD" id="cd01574">
    <property type="entry name" value="PBP1_LacI"/>
    <property type="match status" value="1"/>
</dbReference>
<dbReference type="Proteomes" id="UP001183619">
    <property type="component" value="Unassembled WGS sequence"/>
</dbReference>
<accession>A0ABU2B7S2</accession>
<evidence type="ECO:0000313" key="5">
    <source>
        <dbReference type="EMBL" id="MDR7354654.1"/>
    </source>
</evidence>
<comment type="caution">
    <text evidence="5">The sequence shown here is derived from an EMBL/GenBank/DDBJ whole genome shotgun (WGS) entry which is preliminary data.</text>
</comment>
<dbReference type="PANTHER" id="PTHR30146">
    <property type="entry name" value="LACI-RELATED TRANSCRIPTIONAL REPRESSOR"/>
    <property type="match status" value="1"/>
</dbReference>
<dbReference type="PROSITE" id="PS00356">
    <property type="entry name" value="HTH_LACI_1"/>
    <property type="match status" value="1"/>
</dbReference>
<dbReference type="PROSITE" id="PS50932">
    <property type="entry name" value="HTH_LACI_2"/>
    <property type="match status" value="1"/>
</dbReference>
<keyword evidence="1" id="KW-0805">Transcription regulation</keyword>
<dbReference type="RefSeq" id="WP_277105255.1">
    <property type="nucleotide sequence ID" value="NZ_BAAAJS010000019.1"/>
</dbReference>
<dbReference type="SUPFAM" id="SSF53822">
    <property type="entry name" value="Periplasmic binding protein-like I"/>
    <property type="match status" value="1"/>
</dbReference>
<dbReference type="EMBL" id="JAVDYF010000001">
    <property type="protein sequence ID" value="MDR7354654.1"/>
    <property type="molecule type" value="Genomic_DNA"/>
</dbReference>
<evidence type="ECO:0000256" key="2">
    <source>
        <dbReference type="ARBA" id="ARBA00023125"/>
    </source>
</evidence>
<dbReference type="Pfam" id="PF13377">
    <property type="entry name" value="Peripla_BP_3"/>
    <property type="match status" value="1"/>
</dbReference>
<dbReference type="SUPFAM" id="SSF47413">
    <property type="entry name" value="lambda repressor-like DNA-binding domains"/>
    <property type="match status" value="1"/>
</dbReference>
<evidence type="ECO:0000256" key="3">
    <source>
        <dbReference type="ARBA" id="ARBA00023163"/>
    </source>
</evidence>
<dbReference type="InterPro" id="IPR000843">
    <property type="entry name" value="HTH_LacI"/>
</dbReference>
<dbReference type="Pfam" id="PF00356">
    <property type="entry name" value="LacI"/>
    <property type="match status" value="1"/>
</dbReference>
<evidence type="ECO:0000313" key="6">
    <source>
        <dbReference type="Proteomes" id="UP001183619"/>
    </source>
</evidence>
<protein>
    <submittedName>
        <fullName evidence="5">DNA-binding LacI/PurR family transcriptional regulator</fullName>
    </submittedName>
</protein>